<dbReference type="Proteomes" id="UP000307943">
    <property type="component" value="Unassembled WGS sequence"/>
</dbReference>
<dbReference type="AlphaFoldDB" id="A0A5C4SZS0"/>
<name>A0A5C4SZS0_9BACL</name>
<dbReference type="Pfam" id="PF12900">
    <property type="entry name" value="Pyridox_ox_2"/>
    <property type="match status" value="1"/>
</dbReference>
<dbReference type="SUPFAM" id="SSF50475">
    <property type="entry name" value="FMN-binding split barrel"/>
    <property type="match status" value="1"/>
</dbReference>
<dbReference type="OrthoDB" id="9794935at2"/>
<dbReference type="PANTHER" id="PTHR34071">
    <property type="entry name" value="5-NITROIMIDAZOLE ANTIBIOTICS RESISTANCE PROTEIN, NIMA-FAMILY-RELATED PROTEIN-RELATED"/>
    <property type="match status" value="1"/>
</dbReference>
<evidence type="ECO:0000313" key="1">
    <source>
        <dbReference type="EMBL" id="TNJ60479.1"/>
    </source>
</evidence>
<reference evidence="1 2" key="1">
    <citation type="submission" date="2019-05" db="EMBL/GenBank/DDBJ databases">
        <title>We sequenced the genome of Paenibacillus hemerocallicola KCTC 33185 for further insight into its adaptation and study the phylogeny of Paenibacillus.</title>
        <authorList>
            <person name="Narsing Rao M.P."/>
        </authorList>
    </citation>
    <scope>NUCLEOTIDE SEQUENCE [LARGE SCALE GENOMIC DNA]</scope>
    <source>
        <strain evidence="1 2">KCTC 33185</strain>
    </source>
</reference>
<dbReference type="PANTHER" id="PTHR34071:SF2">
    <property type="entry name" value="FLAVIN-NUCLEOTIDE-BINDING PROTEIN"/>
    <property type="match status" value="1"/>
</dbReference>
<dbReference type="RefSeq" id="WP_139607046.1">
    <property type="nucleotide sequence ID" value="NZ_VDCQ01000083.1"/>
</dbReference>
<dbReference type="InterPro" id="IPR012349">
    <property type="entry name" value="Split_barrel_FMN-bd"/>
</dbReference>
<gene>
    <name evidence="1" type="ORF">FE784_35840</name>
</gene>
<accession>A0A5C4SZS0</accession>
<dbReference type="InterPro" id="IPR024747">
    <property type="entry name" value="Pyridox_Oxase-rel"/>
</dbReference>
<protein>
    <submittedName>
        <fullName evidence="1">Pyridoxamine 5'-phosphate oxidase family protein</fullName>
    </submittedName>
</protein>
<evidence type="ECO:0000313" key="2">
    <source>
        <dbReference type="Proteomes" id="UP000307943"/>
    </source>
</evidence>
<sequence length="205" mass="22872">MRRTAYEMTSEEEIEQFLGEMSFGTLVMQGEEWPYAVPLNYVYHRKSIYLHGSKAGHKMEAIRACGNVAFSVCKEYALIPSYFSDPLLACPATSYFKSVLIRGRAEAVEDAAEKADVLGALMRKLQPEGGYSPIDPADPAYVPRLQGVAVFRLNAESLSAKFAFGQHLNEERFAKVCEGLRERGTEGDLHTADLMEKYTGRCPVE</sequence>
<organism evidence="1 2">
    <name type="scientific">Paenibacillus hemerocallicola</name>
    <dbReference type="NCBI Taxonomy" id="1172614"/>
    <lineage>
        <taxon>Bacteria</taxon>
        <taxon>Bacillati</taxon>
        <taxon>Bacillota</taxon>
        <taxon>Bacilli</taxon>
        <taxon>Bacillales</taxon>
        <taxon>Paenibacillaceae</taxon>
        <taxon>Paenibacillus</taxon>
    </lineage>
</organism>
<comment type="caution">
    <text evidence="1">The sequence shown here is derived from an EMBL/GenBank/DDBJ whole genome shotgun (WGS) entry which is preliminary data.</text>
</comment>
<keyword evidence="2" id="KW-1185">Reference proteome</keyword>
<dbReference type="Gene3D" id="2.30.110.10">
    <property type="entry name" value="Electron Transport, Fmn-binding Protein, Chain A"/>
    <property type="match status" value="1"/>
</dbReference>
<proteinExistence type="predicted"/>
<dbReference type="EMBL" id="VDCQ01000083">
    <property type="protein sequence ID" value="TNJ60479.1"/>
    <property type="molecule type" value="Genomic_DNA"/>
</dbReference>